<dbReference type="RefSeq" id="WP_117902989.1">
    <property type="nucleotide sequence ID" value="NZ_QRTW01000003.1"/>
</dbReference>
<evidence type="ECO:0000313" key="3">
    <source>
        <dbReference type="Proteomes" id="UP000283310"/>
    </source>
</evidence>
<proteinExistence type="predicted"/>
<dbReference type="SUPFAM" id="SSF53649">
    <property type="entry name" value="Alkaline phosphatase-like"/>
    <property type="match status" value="1"/>
</dbReference>
<dbReference type="Gene3D" id="3.40.720.10">
    <property type="entry name" value="Alkaline Phosphatase, subunit A"/>
    <property type="match status" value="1"/>
</dbReference>
<protein>
    <submittedName>
        <fullName evidence="2">Alkaline phosphatase family protein</fullName>
    </submittedName>
</protein>
<dbReference type="InterPro" id="IPR017850">
    <property type="entry name" value="Alkaline_phosphatase_core_sf"/>
</dbReference>
<name>A0A412DSC1_BACSE</name>
<reference evidence="2 3" key="1">
    <citation type="submission" date="2018-08" db="EMBL/GenBank/DDBJ databases">
        <title>A genome reference for cultivated species of the human gut microbiota.</title>
        <authorList>
            <person name="Zou Y."/>
            <person name="Xue W."/>
            <person name="Luo G."/>
        </authorList>
    </citation>
    <scope>NUCLEOTIDE SEQUENCE [LARGE SCALE GENOMIC DNA]</scope>
    <source>
        <strain evidence="2 3">AF26-20BH</strain>
    </source>
</reference>
<dbReference type="CDD" id="cd16018">
    <property type="entry name" value="Enpp"/>
    <property type="match status" value="1"/>
</dbReference>
<organism evidence="2 3">
    <name type="scientific">Bacteroides stercoris</name>
    <dbReference type="NCBI Taxonomy" id="46506"/>
    <lineage>
        <taxon>Bacteria</taxon>
        <taxon>Pseudomonadati</taxon>
        <taxon>Bacteroidota</taxon>
        <taxon>Bacteroidia</taxon>
        <taxon>Bacteroidales</taxon>
        <taxon>Bacteroidaceae</taxon>
        <taxon>Bacteroides</taxon>
    </lineage>
</organism>
<keyword evidence="1" id="KW-0732">Signal</keyword>
<comment type="caution">
    <text evidence="2">The sequence shown here is derived from an EMBL/GenBank/DDBJ whole genome shotgun (WGS) entry which is preliminary data.</text>
</comment>
<feature type="signal peptide" evidence="1">
    <location>
        <begin position="1"/>
        <end position="21"/>
    </location>
</feature>
<accession>A0A412DSC1</accession>
<evidence type="ECO:0000313" key="2">
    <source>
        <dbReference type="EMBL" id="RGR16907.1"/>
    </source>
</evidence>
<evidence type="ECO:0000256" key="1">
    <source>
        <dbReference type="SAM" id="SignalP"/>
    </source>
</evidence>
<feature type="chain" id="PRO_5019172118" evidence="1">
    <location>
        <begin position="22"/>
        <end position="433"/>
    </location>
</feature>
<sequence length="433" mass="47318">MNLKKTAIMLLCSYFIGSAMAADRSKHVILITIDGMRAEMVTDSTMPSPNLKRMKRDGMFVKRIKGITPTATYPSHTTIITGSKPVQHHIYYNSPFTDNQPGPASYWYADSIKALTIWESASRNGLTVASLFWPVSVGAKAIRYNIPEFWSVKPVNNQLEYIKPYCTPAGFLDELEQNATGKLNHENFGAGSMNRDARTAAMANYIMNTYKPNLMTIHLITTDYAQHATGLKSDRVSAAVGGADHAVGLILENLERNKLLDSTTVIVCGDHGFVNYNQSIVPNVWLVQEGLLSEKAGGEWKACFHGAGTMMFLYLKDKDDRATLNKVRKKLASLPASTRALFRIVEKEELTAVGCDPKVALALEPIKGVAVATARTGADIIQASGGKHGYLSGIDPTTLVAYGCGIDKKEVEVMNQTDIAPFVMNLLGVTFGE</sequence>
<dbReference type="Pfam" id="PF01663">
    <property type="entry name" value="Phosphodiest"/>
    <property type="match status" value="1"/>
</dbReference>
<dbReference type="PANTHER" id="PTHR10151">
    <property type="entry name" value="ECTONUCLEOTIDE PYROPHOSPHATASE/PHOSPHODIESTERASE"/>
    <property type="match status" value="1"/>
</dbReference>
<dbReference type="Proteomes" id="UP000283310">
    <property type="component" value="Unassembled WGS sequence"/>
</dbReference>
<dbReference type="PANTHER" id="PTHR10151:SF120">
    <property type="entry name" value="BIS(5'-ADENOSYL)-TRIPHOSPHATASE"/>
    <property type="match status" value="1"/>
</dbReference>
<dbReference type="GO" id="GO:0016787">
    <property type="term" value="F:hydrolase activity"/>
    <property type="evidence" value="ECO:0007669"/>
    <property type="project" value="UniProtKB-ARBA"/>
</dbReference>
<dbReference type="EMBL" id="QRTW01000003">
    <property type="protein sequence ID" value="RGR16907.1"/>
    <property type="molecule type" value="Genomic_DNA"/>
</dbReference>
<gene>
    <name evidence="2" type="ORF">DWY65_02815</name>
</gene>
<dbReference type="AlphaFoldDB" id="A0A412DSC1"/>
<dbReference type="InterPro" id="IPR002591">
    <property type="entry name" value="Phosphodiest/P_Trfase"/>
</dbReference>